<dbReference type="PANTHER" id="PTHR13800">
    <property type="entry name" value="TRANSIENT RECEPTOR POTENTIAL CATION CHANNEL, SUBFAMILY M, MEMBER 6"/>
    <property type="match status" value="1"/>
</dbReference>
<reference evidence="2 3" key="2">
    <citation type="submission" date="2018-11" db="EMBL/GenBank/DDBJ databases">
        <authorList>
            <consortium name="Pathogen Informatics"/>
        </authorList>
    </citation>
    <scope>NUCLEOTIDE SEQUENCE [LARGE SCALE GENOMIC DNA]</scope>
    <source>
        <strain evidence="2 3">Costa Rica</strain>
    </source>
</reference>
<sequence>MDDSEMSVTDLCVSPESVATTVGGGSDGTVGGVGGIQICPALTLGSTQALPIAAKHIYCRLADHAVEIDEGMPNIILSLVSNGNQLSENYLSRFQSTLSVLVAGGGLWLVSSGEYHDPLARTASTTLRAVLPQTERNLEVLHMVVNTTAVTIREESRPMVDAALNTLLILSKNIRTTSEEAAFRANAVVRLAHPPPGEFRNISFTLVKNTFVEQLLLLQDSCELCAVLYNAFLLYRSALFEHSKFIIWLDEQLDTACINDVNAATKLIVKIFAIAFGDIQLIEFLDNDEVSYHELVTVVDMQAFDLNTLVALLLKRVQTSVSIFQHFFTTVVLCQCMGYSSFPQELDDNFVNDLNRLLVGADFPTETGIQKRLSFGVDDLIPPTTLCGDALQHRDPADSVQVLASHDWFFYEESFLRLSAALSASALALVDSVHRSAPNKAYQLLCQPLDGFHGTTLSQLAFQFNMRSLIAHESCQRWLHRLLHGQLQTCSSTILPRWMKMLIAGWPFNSFLFRFSLRLMTVFVFPIRWWMCVRNTGVAFQDTTDKKSPTAALLDISRQPKRVRAVSTYSVVSGRSDMLGATTGSHAIPQLAIAESVTPQSMVFPLNIDDVDGEFTMFTRKPRITRRALPSLCLFYSTPIVKYWLSLVFRLLHISLLAYSVLLPGCGNLTVDALIWMWTFMAWIEAIWVLNMRNHTIPLSLMPWRVLDCVLTLLFLIAMLLFKFVGDSVISSLLTICGVQLLDTVYPVRVLSAFFLLYWCYATIFFYIPLSEVLGPIVVKVKLMILRDFTNFLILVALVMSSSAAAIHAILYPDRDISLSVARSSLSWMEDLLFLDLKESDTCKKAFLGSPTSYCSFVGQYGNTSCPSQSAAGYLVILEYFVLLKLILWPVLFAFFAKTAKTVDEEADKIWKFQMYSLVTDFRHVLRFSRTYFSKSILNLRPPLPPPLTPLFFLCMACRRVDGKLGQMMSTHPEHPDVDHRDRARAAVRFGSVYRNASIPARRSEFVNTFWRELMIDRWKKEVQLKQDDSVKAEIKTMEVLIDWKLPLFTLFHPHLSLFTVSKINQVFQKQLRMVAVNSSYSASQRRNKSEMELVQYADTEMKRLAVPQPMRSWEILLPRYSPPFYCRPVEEFSSDLTNHVEVATEQNMEELRRIWRARQALDSGRDWVLSAAGYPLNPHGRRGSAKDEQLASLLRTIGVSELDALGYSRHRERSIADSSGVVPTSEASPVHIATVATEQDIDTDHAWTEHDVWAIALRSVLIV</sequence>
<keyword evidence="1" id="KW-0472">Membrane</keyword>
<dbReference type="STRING" id="334426.A0A158PIL1"/>
<keyword evidence="3" id="KW-1185">Reference proteome</keyword>
<feature type="transmembrane region" description="Helical" evidence="1">
    <location>
        <begin position="789"/>
        <end position="811"/>
    </location>
</feature>
<evidence type="ECO:0000256" key="1">
    <source>
        <dbReference type="SAM" id="Phobius"/>
    </source>
</evidence>
<reference evidence="4" key="1">
    <citation type="submission" date="2016-04" db="UniProtKB">
        <authorList>
            <consortium name="WormBaseParasite"/>
        </authorList>
    </citation>
    <scope>IDENTIFICATION</scope>
</reference>
<dbReference type="AlphaFoldDB" id="A0A158PIL1"/>
<name>A0A158PIL1_ANGCS</name>
<feature type="transmembrane region" description="Helical" evidence="1">
    <location>
        <begin position="643"/>
        <end position="662"/>
    </location>
</feature>
<feature type="transmembrane region" description="Helical" evidence="1">
    <location>
        <begin position="511"/>
        <end position="531"/>
    </location>
</feature>
<evidence type="ECO:0000313" key="3">
    <source>
        <dbReference type="Proteomes" id="UP000267027"/>
    </source>
</evidence>
<evidence type="ECO:0000313" key="4">
    <source>
        <dbReference type="WBParaSite" id="ACOC_0000768801-mRNA-1"/>
    </source>
</evidence>
<feature type="transmembrane region" description="Helical" evidence="1">
    <location>
        <begin position="746"/>
        <end position="768"/>
    </location>
</feature>
<accession>A0A158PIL1</accession>
<protein>
    <submittedName>
        <fullName evidence="4">EOG090X07YB</fullName>
    </submittedName>
</protein>
<dbReference type="EMBL" id="UYYA01004066">
    <property type="protein sequence ID" value="VDM59274.1"/>
    <property type="molecule type" value="Genomic_DNA"/>
</dbReference>
<dbReference type="PANTHER" id="PTHR13800:SF41">
    <property type="entry name" value="PROTEIN CED-11"/>
    <property type="match status" value="1"/>
</dbReference>
<proteinExistence type="predicted"/>
<dbReference type="OrthoDB" id="10056930at2759"/>
<keyword evidence="1" id="KW-1133">Transmembrane helix</keyword>
<keyword evidence="1" id="KW-0812">Transmembrane</keyword>
<dbReference type="WBParaSite" id="ACOC_0000768801-mRNA-1">
    <property type="protein sequence ID" value="ACOC_0000768801-mRNA-1"/>
    <property type="gene ID" value="ACOC_0000768801"/>
</dbReference>
<feature type="transmembrane region" description="Helical" evidence="1">
    <location>
        <begin position="704"/>
        <end position="726"/>
    </location>
</feature>
<dbReference type="GO" id="GO:0005886">
    <property type="term" value="C:plasma membrane"/>
    <property type="evidence" value="ECO:0007669"/>
    <property type="project" value="TreeGrafter"/>
</dbReference>
<dbReference type="GO" id="GO:0005261">
    <property type="term" value="F:monoatomic cation channel activity"/>
    <property type="evidence" value="ECO:0007669"/>
    <property type="project" value="TreeGrafter"/>
</dbReference>
<evidence type="ECO:0000313" key="2">
    <source>
        <dbReference type="EMBL" id="VDM59274.1"/>
    </source>
</evidence>
<gene>
    <name evidence="2" type="ORF">ACOC_LOCUS7689</name>
</gene>
<dbReference type="GO" id="GO:0030001">
    <property type="term" value="P:metal ion transport"/>
    <property type="evidence" value="ECO:0007669"/>
    <property type="project" value="TreeGrafter"/>
</dbReference>
<feature type="transmembrane region" description="Helical" evidence="1">
    <location>
        <begin position="674"/>
        <end position="692"/>
    </location>
</feature>
<organism evidence="4">
    <name type="scientific">Angiostrongylus costaricensis</name>
    <name type="common">Nematode worm</name>
    <dbReference type="NCBI Taxonomy" id="334426"/>
    <lineage>
        <taxon>Eukaryota</taxon>
        <taxon>Metazoa</taxon>
        <taxon>Ecdysozoa</taxon>
        <taxon>Nematoda</taxon>
        <taxon>Chromadorea</taxon>
        <taxon>Rhabditida</taxon>
        <taxon>Rhabditina</taxon>
        <taxon>Rhabditomorpha</taxon>
        <taxon>Strongyloidea</taxon>
        <taxon>Metastrongylidae</taxon>
        <taxon>Angiostrongylus</taxon>
    </lineage>
</organism>
<dbReference type="InterPro" id="IPR050927">
    <property type="entry name" value="TRPM"/>
</dbReference>
<dbReference type="OMA" id="SLMPWRV"/>
<dbReference type="Proteomes" id="UP000267027">
    <property type="component" value="Unassembled WGS sequence"/>
</dbReference>
<feature type="transmembrane region" description="Helical" evidence="1">
    <location>
        <begin position="871"/>
        <end position="896"/>
    </location>
</feature>